<comment type="caution">
    <text evidence="1">The sequence shown here is derived from an EMBL/GenBank/DDBJ whole genome shotgun (WGS) entry which is preliminary data.</text>
</comment>
<dbReference type="Proteomes" id="UP000490386">
    <property type="component" value="Unassembled WGS sequence"/>
</dbReference>
<dbReference type="AlphaFoldDB" id="A0A7J5AXH1"/>
<sequence length="86" mass="9397">MTLIGRNEDSSGVYEIHQEGAALVTYTGSSPDALQELGVQQLRPVDAGSVEQGDAHWYEYGTHGHRCGIYEGDGFARIDGITYELH</sequence>
<dbReference type="RefSeq" id="WP_151425088.1">
    <property type="nucleotide sequence ID" value="NZ_WBJX01000008.1"/>
</dbReference>
<dbReference type="OrthoDB" id="5120962at2"/>
<accession>A0A7J5AXH1</accession>
<dbReference type="EMBL" id="WBJX01000008">
    <property type="protein sequence ID" value="KAB1636117.1"/>
    <property type="molecule type" value="Genomic_DNA"/>
</dbReference>
<gene>
    <name evidence="1" type="ORF">F8O03_17860</name>
</gene>
<protein>
    <submittedName>
        <fullName evidence="1">Uncharacterized protein</fullName>
    </submittedName>
</protein>
<proteinExistence type="predicted"/>
<keyword evidence="2" id="KW-1185">Reference proteome</keyword>
<evidence type="ECO:0000313" key="1">
    <source>
        <dbReference type="EMBL" id="KAB1636117.1"/>
    </source>
</evidence>
<evidence type="ECO:0000313" key="2">
    <source>
        <dbReference type="Proteomes" id="UP000490386"/>
    </source>
</evidence>
<organism evidence="1 2">
    <name type="scientific">Pseudoclavibacter terrae</name>
    <dbReference type="NCBI Taxonomy" id="1530195"/>
    <lineage>
        <taxon>Bacteria</taxon>
        <taxon>Bacillati</taxon>
        <taxon>Actinomycetota</taxon>
        <taxon>Actinomycetes</taxon>
        <taxon>Micrococcales</taxon>
        <taxon>Microbacteriaceae</taxon>
        <taxon>Pseudoclavibacter</taxon>
    </lineage>
</organism>
<reference evidence="1 2" key="1">
    <citation type="submission" date="2019-09" db="EMBL/GenBank/DDBJ databases">
        <title>Phylogeny of genus Pseudoclavibacter and closely related genus.</title>
        <authorList>
            <person name="Li Y."/>
        </authorList>
    </citation>
    <scope>NUCLEOTIDE SEQUENCE [LARGE SCALE GENOMIC DNA]</scope>
    <source>
        <strain evidence="1 2">THG-MD12</strain>
    </source>
</reference>
<name>A0A7J5AXH1_9MICO</name>